<dbReference type="AlphaFoldDB" id="A0A5D2KTI7"/>
<dbReference type="EMBL" id="CM017627">
    <property type="protein sequence ID" value="TYH70491.1"/>
    <property type="molecule type" value="Genomic_DNA"/>
</dbReference>
<proteinExistence type="predicted"/>
<evidence type="ECO:0000313" key="1">
    <source>
        <dbReference type="EMBL" id="TYH70491.1"/>
    </source>
</evidence>
<accession>A0A5D2KTI7</accession>
<sequence>MLLFHFIEVSYSESNCYTERKGAKGGDTVQAVFLFLQSFWPLEKTLEERSGSAGPSWAGFVHLTTALRREPCEKIRRGKECMQAFPKFLIASPSFHGGRGALPSAGGHPADLTYLAGGGC</sequence>
<reference evidence="1 2" key="1">
    <citation type="submission" date="2019-07" db="EMBL/GenBank/DDBJ databases">
        <title>WGS assembly of Gossypium tomentosum.</title>
        <authorList>
            <person name="Chen Z.J."/>
            <person name="Sreedasyam A."/>
            <person name="Ando A."/>
            <person name="Song Q."/>
            <person name="De L."/>
            <person name="Hulse-Kemp A."/>
            <person name="Ding M."/>
            <person name="Ye W."/>
            <person name="Kirkbride R."/>
            <person name="Jenkins J."/>
            <person name="Plott C."/>
            <person name="Lovell J."/>
            <person name="Lin Y.-M."/>
            <person name="Vaughn R."/>
            <person name="Liu B."/>
            <person name="Li W."/>
            <person name="Simpson S."/>
            <person name="Scheffler B."/>
            <person name="Saski C."/>
            <person name="Grover C."/>
            <person name="Hu G."/>
            <person name="Conover J."/>
            <person name="Carlson J."/>
            <person name="Shu S."/>
            <person name="Boston L."/>
            <person name="Williams M."/>
            <person name="Peterson D."/>
            <person name="Mcgee K."/>
            <person name="Jones D."/>
            <person name="Wendel J."/>
            <person name="Stelly D."/>
            <person name="Grimwood J."/>
            <person name="Schmutz J."/>
        </authorList>
    </citation>
    <scope>NUCLEOTIDE SEQUENCE [LARGE SCALE GENOMIC DNA]</scope>
    <source>
        <strain evidence="1">7179.01</strain>
    </source>
</reference>
<protein>
    <submittedName>
        <fullName evidence="1">Uncharacterized protein</fullName>
    </submittedName>
</protein>
<name>A0A5D2KTI7_GOSTO</name>
<keyword evidence="2" id="KW-1185">Reference proteome</keyword>
<dbReference type="Proteomes" id="UP000322667">
    <property type="component" value="Chromosome D05"/>
</dbReference>
<organism evidence="1 2">
    <name type="scientific">Gossypium tomentosum</name>
    <name type="common">Hawaiian cotton</name>
    <name type="synonym">Gossypium sandvicense</name>
    <dbReference type="NCBI Taxonomy" id="34277"/>
    <lineage>
        <taxon>Eukaryota</taxon>
        <taxon>Viridiplantae</taxon>
        <taxon>Streptophyta</taxon>
        <taxon>Embryophyta</taxon>
        <taxon>Tracheophyta</taxon>
        <taxon>Spermatophyta</taxon>
        <taxon>Magnoliopsida</taxon>
        <taxon>eudicotyledons</taxon>
        <taxon>Gunneridae</taxon>
        <taxon>Pentapetalae</taxon>
        <taxon>rosids</taxon>
        <taxon>malvids</taxon>
        <taxon>Malvales</taxon>
        <taxon>Malvaceae</taxon>
        <taxon>Malvoideae</taxon>
        <taxon>Gossypium</taxon>
    </lineage>
</organism>
<evidence type="ECO:0000313" key="2">
    <source>
        <dbReference type="Proteomes" id="UP000322667"/>
    </source>
</evidence>
<gene>
    <name evidence="1" type="ORF">ES332_D05G121100v1</name>
</gene>